<evidence type="ECO:0000259" key="5">
    <source>
        <dbReference type="Pfam" id="PF01935"/>
    </source>
</evidence>
<dbReference type="PANTHER" id="PTHR42957:SF1">
    <property type="entry name" value="HELICASE MJ1565-RELATED"/>
    <property type="match status" value="1"/>
</dbReference>
<sequence length="558" mass="61142">MSGHEPDTENSTNEQALEVLRAGLRGLHDQLEEQAVHNVAQVAYSTDGRTFEYEAPLSFPFPVGSYVLLQSADGQEYLGQITTKETVKQQGAEVDFSIDERQADLFPEGLSITGIRDRLRVLALEGSGVLLGTVSADSISPTTSSDTFRKATVARVDAAVVSRYLSGSSERAKLPVGRALYVDGEATVSLDAGGFARHTFLCGQSGSGKTFSLGIVLEQLLLETDLRILVIDPNSDFVNLNQVRPHEEVNQFRSAPLSEDAYDALKERYQDATASLQVCRPASMATDGDDVLRVRFGDLSRREQATVLGLDPLEDREEFNAFWNTIDDIGRQDYSWDDVRDAVSHDYSAEARQLGMRIENLGLAEWEVWCSRGETSLVDTIAHSDWRCLVLDIGTSGSPSEKMVITNAVLTRLWEERNQRRPTLVVVDEAHNVCPRNPADDLQSISTEAVARIAAEGRKYGLYLLLSTQQPGKIQANTLSQCANLLLMRMNSTPDLTQLGDIFSHVPTSLLEEASKFGLGETVIGGRLVGNPTFAKFEGRLSVEGGGDVSKAWATPHE</sequence>
<name>A0A0W1RCM5_9EURY</name>
<accession>A0A0W1RCM5</accession>
<feature type="domain" description="Helicase HerA central" evidence="5">
    <location>
        <begin position="176"/>
        <end position="325"/>
    </location>
</feature>
<dbReference type="PANTHER" id="PTHR42957">
    <property type="entry name" value="HELICASE MJ1565-RELATED"/>
    <property type="match status" value="1"/>
</dbReference>
<dbReference type="Proteomes" id="UP000054387">
    <property type="component" value="Unassembled WGS sequence"/>
</dbReference>
<dbReference type="RefSeq" id="WP_058580677.1">
    <property type="nucleotide sequence ID" value="NZ_LOPU01000016.1"/>
</dbReference>
<evidence type="ECO:0000313" key="7">
    <source>
        <dbReference type="Proteomes" id="UP000054387"/>
    </source>
</evidence>
<dbReference type="Gene3D" id="3.40.50.300">
    <property type="entry name" value="P-loop containing nucleotide triphosphate hydrolases"/>
    <property type="match status" value="2"/>
</dbReference>
<reference evidence="6 7" key="1">
    <citation type="submission" date="2015-12" db="EMBL/GenBank/DDBJ databases">
        <title>Haloprofundus marisrubri gen. nov., sp. nov., an extremely halophilic archaeon isolated from the Discovery deep brine-seawater interface in the Red Sea.</title>
        <authorList>
            <person name="Zhang G."/>
            <person name="Stingl U."/>
            <person name="Rashid M."/>
        </authorList>
    </citation>
    <scope>NUCLEOTIDE SEQUENCE [LARGE SCALE GENOMIC DNA]</scope>
    <source>
        <strain evidence="6 7">SB9</strain>
    </source>
</reference>
<organism evidence="6 7">
    <name type="scientific">Haloprofundus marisrubri</name>
    <dbReference type="NCBI Taxonomy" id="1514971"/>
    <lineage>
        <taxon>Archaea</taxon>
        <taxon>Methanobacteriati</taxon>
        <taxon>Methanobacteriota</taxon>
        <taxon>Stenosarchaea group</taxon>
        <taxon>Halobacteria</taxon>
        <taxon>Halobacteriales</taxon>
        <taxon>Haloferacaceae</taxon>
        <taxon>Haloprofundus</taxon>
    </lineage>
</organism>
<dbReference type="GO" id="GO:0043139">
    <property type="term" value="F:5'-3' DNA helicase activity"/>
    <property type="evidence" value="ECO:0007669"/>
    <property type="project" value="UniProtKB-EC"/>
</dbReference>
<dbReference type="InterPro" id="IPR027417">
    <property type="entry name" value="P-loop_NTPase"/>
</dbReference>
<evidence type="ECO:0000256" key="3">
    <source>
        <dbReference type="ARBA" id="ARBA00048954"/>
    </source>
</evidence>
<protein>
    <recommendedName>
        <fullName evidence="5">Helicase HerA central domain-containing protein</fullName>
    </recommendedName>
</protein>
<gene>
    <name evidence="6" type="ORF">AUR64_06760</name>
</gene>
<evidence type="ECO:0000313" key="6">
    <source>
        <dbReference type="EMBL" id="KTG10879.1"/>
    </source>
</evidence>
<dbReference type="SUPFAM" id="SSF52540">
    <property type="entry name" value="P-loop containing nucleoside triphosphate hydrolases"/>
    <property type="match status" value="1"/>
</dbReference>
<dbReference type="EMBL" id="LOPU01000016">
    <property type="protein sequence ID" value="KTG10879.1"/>
    <property type="molecule type" value="Genomic_DNA"/>
</dbReference>
<comment type="catalytic activity">
    <reaction evidence="2">
        <text>Couples ATP hydrolysis with the unwinding of duplex DNA by translocating in the 3'-5' direction.</text>
        <dbReference type="EC" id="5.6.2.4"/>
    </reaction>
</comment>
<dbReference type="InterPro" id="IPR008571">
    <property type="entry name" value="HerA-like"/>
</dbReference>
<comment type="catalytic activity">
    <reaction evidence="4">
        <text>ATP + H2O = ADP + phosphate + H(+)</text>
        <dbReference type="Rhea" id="RHEA:13065"/>
        <dbReference type="ChEBI" id="CHEBI:15377"/>
        <dbReference type="ChEBI" id="CHEBI:15378"/>
        <dbReference type="ChEBI" id="CHEBI:30616"/>
        <dbReference type="ChEBI" id="CHEBI:43474"/>
        <dbReference type="ChEBI" id="CHEBI:456216"/>
        <dbReference type="EC" id="5.6.2.4"/>
    </reaction>
</comment>
<evidence type="ECO:0000256" key="4">
    <source>
        <dbReference type="ARBA" id="ARBA00048988"/>
    </source>
</evidence>
<comment type="similarity">
    <text evidence="1">Belongs to the HerA family.</text>
</comment>
<dbReference type="AlphaFoldDB" id="A0A0W1RCM5"/>
<dbReference type="OrthoDB" id="107033at2157"/>
<evidence type="ECO:0000256" key="2">
    <source>
        <dbReference type="ARBA" id="ARBA00034617"/>
    </source>
</evidence>
<comment type="catalytic activity">
    <reaction evidence="3">
        <text>ATP + H2O = ADP + phosphate + H(+)</text>
        <dbReference type="Rhea" id="RHEA:13065"/>
        <dbReference type="ChEBI" id="CHEBI:15377"/>
        <dbReference type="ChEBI" id="CHEBI:15378"/>
        <dbReference type="ChEBI" id="CHEBI:30616"/>
        <dbReference type="ChEBI" id="CHEBI:43474"/>
        <dbReference type="ChEBI" id="CHEBI:456216"/>
        <dbReference type="EC" id="5.6.2.3"/>
    </reaction>
</comment>
<proteinExistence type="inferred from homology"/>
<dbReference type="GO" id="GO:0043138">
    <property type="term" value="F:3'-5' DNA helicase activity"/>
    <property type="evidence" value="ECO:0007669"/>
    <property type="project" value="UniProtKB-EC"/>
</dbReference>
<dbReference type="InterPro" id="IPR002789">
    <property type="entry name" value="HerA_central"/>
</dbReference>
<dbReference type="Pfam" id="PF01935">
    <property type="entry name" value="DUF87"/>
    <property type="match status" value="1"/>
</dbReference>
<evidence type="ECO:0000256" key="1">
    <source>
        <dbReference type="ARBA" id="ARBA00007816"/>
    </source>
</evidence>
<keyword evidence="7" id="KW-1185">Reference proteome</keyword>
<comment type="caution">
    <text evidence="6">The sequence shown here is derived from an EMBL/GenBank/DDBJ whole genome shotgun (WGS) entry which is preliminary data.</text>
</comment>